<comment type="subcellular location">
    <subcellularLocation>
        <location evidence="1">Golgi apparatus</location>
        <location evidence="1">trans-Golgi network</location>
    </subcellularLocation>
</comment>
<dbReference type="GO" id="GO:0006896">
    <property type="term" value="P:Golgi to vacuole transport"/>
    <property type="evidence" value="ECO:0007669"/>
    <property type="project" value="TreeGrafter"/>
</dbReference>
<dbReference type="InterPro" id="IPR012501">
    <property type="entry name" value="Vps54_C"/>
</dbReference>
<evidence type="ECO:0000313" key="9">
    <source>
        <dbReference type="Proteomes" id="UP001431209"/>
    </source>
</evidence>
<dbReference type="PANTHER" id="PTHR12965">
    <property type="entry name" value="VACUOLAR PROTEIN SORTING 54"/>
    <property type="match status" value="1"/>
</dbReference>
<gene>
    <name evidence="8" type="ORF">AKO1_014207</name>
</gene>
<dbReference type="GO" id="GO:0042147">
    <property type="term" value="P:retrograde transport, endosome to Golgi"/>
    <property type="evidence" value="ECO:0007669"/>
    <property type="project" value="InterPro"/>
</dbReference>
<evidence type="ECO:0000256" key="5">
    <source>
        <dbReference type="ARBA" id="ARBA00023034"/>
    </source>
</evidence>
<evidence type="ECO:0000259" key="7">
    <source>
        <dbReference type="Pfam" id="PF07928"/>
    </source>
</evidence>
<dbReference type="GO" id="GO:0005829">
    <property type="term" value="C:cytosol"/>
    <property type="evidence" value="ECO:0007669"/>
    <property type="project" value="GOC"/>
</dbReference>
<evidence type="ECO:0000256" key="6">
    <source>
        <dbReference type="ARBA" id="ARBA00023054"/>
    </source>
</evidence>
<dbReference type="GO" id="GO:0000938">
    <property type="term" value="C:GARP complex"/>
    <property type="evidence" value="ECO:0007669"/>
    <property type="project" value="InterPro"/>
</dbReference>
<evidence type="ECO:0000313" key="8">
    <source>
        <dbReference type="EMBL" id="KAL0482810.1"/>
    </source>
</evidence>
<dbReference type="GO" id="GO:0015031">
    <property type="term" value="P:protein transport"/>
    <property type="evidence" value="ECO:0007669"/>
    <property type="project" value="UniProtKB-KW"/>
</dbReference>
<evidence type="ECO:0000256" key="3">
    <source>
        <dbReference type="ARBA" id="ARBA00022448"/>
    </source>
</evidence>
<keyword evidence="4" id="KW-0653">Protein transport</keyword>
<comment type="caution">
    <text evidence="8">The sequence shown here is derived from an EMBL/GenBank/DDBJ whole genome shotgun (WGS) entry which is preliminary data.</text>
</comment>
<organism evidence="8 9">
    <name type="scientific">Acrasis kona</name>
    <dbReference type="NCBI Taxonomy" id="1008807"/>
    <lineage>
        <taxon>Eukaryota</taxon>
        <taxon>Discoba</taxon>
        <taxon>Heterolobosea</taxon>
        <taxon>Tetramitia</taxon>
        <taxon>Eutetramitia</taxon>
        <taxon>Acrasidae</taxon>
        <taxon>Acrasis</taxon>
    </lineage>
</organism>
<dbReference type="GO" id="GO:0019905">
    <property type="term" value="F:syntaxin binding"/>
    <property type="evidence" value="ECO:0007669"/>
    <property type="project" value="TreeGrafter"/>
</dbReference>
<keyword evidence="6" id="KW-0175">Coiled coil</keyword>
<dbReference type="Proteomes" id="UP001431209">
    <property type="component" value="Unassembled WGS sequence"/>
</dbReference>
<keyword evidence="3" id="KW-0813">Transport</keyword>
<dbReference type="PANTHER" id="PTHR12965:SF0">
    <property type="entry name" value="VACUOLAR PROTEIN SORTING-ASSOCIATED PROTEIN 54"/>
    <property type="match status" value="1"/>
</dbReference>
<comment type="similarity">
    <text evidence="2">Belongs to the VPS54 family.</text>
</comment>
<evidence type="ECO:0000256" key="4">
    <source>
        <dbReference type="ARBA" id="ARBA00022927"/>
    </source>
</evidence>
<evidence type="ECO:0000256" key="2">
    <source>
        <dbReference type="ARBA" id="ARBA00009150"/>
    </source>
</evidence>
<evidence type="ECO:0000256" key="1">
    <source>
        <dbReference type="ARBA" id="ARBA00004601"/>
    </source>
</evidence>
<dbReference type="InterPro" id="IPR039745">
    <property type="entry name" value="Vps54"/>
</dbReference>
<dbReference type="AlphaFoldDB" id="A0AAW2Z026"/>
<protein>
    <submittedName>
        <fullName evidence="8">Vps54</fullName>
    </submittedName>
</protein>
<feature type="domain" description="Vacuolar protein sorting-associated protein 54 C-terminal" evidence="7">
    <location>
        <begin position="220"/>
        <end position="355"/>
    </location>
</feature>
<accession>A0AAW2Z026</accession>
<proteinExistence type="inferred from homology"/>
<keyword evidence="9" id="KW-1185">Reference proteome</keyword>
<keyword evidence="5" id="KW-0333">Golgi apparatus</keyword>
<dbReference type="Pfam" id="PF07928">
    <property type="entry name" value="Vps54"/>
    <property type="match status" value="1"/>
</dbReference>
<dbReference type="EMBL" id="JAOPGA020000894">
    <property type="protein sequence ID" value="KAL0482810.1"/>
    <property type="molecule type" value="Genomic_DNA"/>
</dbReference>
<name>A0AAW2Z026_9EUKA</name>
<reference evidence="8 9" key="1">
    <citation type="submission" date="2024-03" db="EMBL/GenBank/DDBJ databases">
        <title>The Acrasis kona genome and developmental transcriptomes reveal deep origins of eukaryotic multicellular pathways.</title>
        <authorList>
            <person name="Sheikh S."/>
            <person name="Fu C.-J."/>
            <person name="Brown M.W."/>
            <person name="Baldauf S.L."/>
        </authorList>
    </citation>
    <scope>NUCLEOTIDE SEQUENCE [LARGE SCALE GENOMIC DNA]</scope>
    <source>
        <strain evidence="8 9">ATCC MYA-3509</strain>
    </source>
</reference>
<sequence length="476" mass="54268">MIKDCVKSAVEQHIGTSIQADGGNLLNDTAKNKIQSISTTQFYSLMESVFASLSNLIIQTKQIREVIHQHCAETSTLHFLRQEMDKALETCCEVGQSRASTLLSTRDEDVKKMSKDDILTYMKLPQEFINKCEQVLSNSKRINVLRTTMTSQGQLFLEEFDKTRISNLNLLLHNESWKPAPQIPVQFQLYVDEFAPTDMTRYDQNAEGKKTFAYLMIQNTNFLVCQTMLNLVSMINEYYEWFGPQYQHFITPIDIGNKLFNLVSTFNTRMNRLVLGAGALNSAANLRSITGKHLLLSSECANFLLHFVPFLKEAVLKRSNLQQQQMLTRQLDSFVHDCSEHRRKIFDQLTAIMSDTIDSVVDKAIHQFKWNDVKDEDPTPLTELIKNLNFLQSAAVQFLESHPEDLSLFFGKIIKMCFDKLPSCLRTLNKSGSIHAKGKAAVRKGVVKLETSITKWTAQCHINNVDFSVIEDAIKS</sequence>